<dbReference type="GO" id="GO:0003723">
    <property type="term" value="F:RNA binding"/>
    <property type="evidence" value="ECO:0007669"/>
    <property type="project" value="UniProtKB-UniRule"/>
</dbReference>
<dbReference type="PANTHER" id="PTHR23355">
    <property type="entry name" value="RIBONUCLEASE"/>
    <property type="match status" value="1"/>
</dbReference>
<dbReference type="NCBIfam" id="TIGR02063">
    <property type="entry name" value="RNase_R"/>
    <property type="match status" value="1"/>
</dbReference>
<dbReference type="InterPro" id="IPR004476">
    <property type="entry name" value="RNase_II/RNase_R"/>
</dbReference>
<dbReference type="PANTHER" id="PTHR23355:SF9">
    <property type="entry name" value="DIS3-LIKE EXONUCLEASE 2"/>
    <property type="match status" value="1"/>
</dbReference>
<dbReference type="Gene3D" id="2.40.50.140">
    <property type="entry name" value="Nucleic acid-binding proteins"/>
    <property type="match status" value="2"/>
</dbReference>
<protein>
    <recommendedName>
        <fullName evidence="7">Ribonuclease R</fullName>
        <shortName evidence="7">RNase R</shortName>
        <ecNumber evidence="7">3.1.13.1</ecNumber>
    </recommendedName>
</protein>
<evidence type="ECO:0000256" key="7">
    <source>
        <dbReference type="HAMAP-Rule" id="MF_01895"/>
    </source>
</evidence>
<comment type="catalytic activity">
    <reaction evidence="1 7">
        <text>Exonucleolytic cleavage in the 3'- to 5'-direction to yield nucleoside 5'-phosphates.</text>
        <dbReference type="EC" id="3.1.13.1"/>
    </reaction>
</comment>
<dbReference type="InterPro" id="IPR040476">
    <property type="entry name" value="CSD2"/>
</dbReference>
<evidence type="ECO:0000256" key="5">
    <source>
        <dbReference type="ARBA" id="ARBA00022839"/>
    </source>
</evidence>
<evidence type="ECO:0000256" key="6">
    <source>
        <dbReference type="ARBA" id="ARBA00022884"/>
    </source>
</evidence>
<gene>
    <name evidence="7 9" type="primary">rnr</name>
    <name evidence="9" type="ORF">IAC54_08270</name>
</gene>
<comment type="similarity">
    <text evidence="7">Belongs to the RNR ribonuclease family. RNase R subfamily.</text>
</comment>
<dbReference type="InterPro" id="IPR003029">
    <property type="entry name" value="S1_domain"/>
</dbReference>
<dbReference type="GO" id="GO:0005829">
    <property type="term" value="C:cytosol"/>
    <property type="evidence" value="ECO:0007669"/>
    <property type="project" value="TreeGrafter"/>
</dbReference>
<keyword evidence="3 7" id="KW-0540">Nuclease</keyword>
<reference evidence="9" key="1">
    <citation type="submission" date="2020-10" db="EMBL/GenBank/DDBJ databases">
        <authorList>
            <person name="Gilroy R."/>
        </authorList>
    </citation>
    <scope>NUCLEOTIDE SEQUENCE</scope>
    <source>
        <strain evidence="9">G3-4614</strain>
    </source>
</reference>
<dbReference type="Pfam" id="PF17876">
    <property type="entry name" value="CSD2"/>
    <property type="match status" value="1"/>
</dbReference>
<dbReference type="Proteomes" id="UP000823636">
    <property type="component" value="Unassembled WGS sequence"/>
</dbReference>
<dbReference type="NCBIfam" id="TIGR00358">
    <property type="entry name" value="3_prime_RNase"/>
    <property type="match status" value="1"/>
</dbReference>
<dbReference type="AlphaFoldDB" id="A0A9D9E5I1"/>
<evidence type="ECO:0000259" key="8">
    <source>
        <dbReference type="PROSITE" id="PS50126"/>
    </source>
</evidence>
<proteinExistence type="inferred from homology"/>
<evidence type="ECO:0000313" key="9">
    <source>
        <dbReference type="EMBL" id="MBO8438870.1"/>
    </source>
</evidence>
<sequence length="716" mass="82665">MNKKSKGKERKRLTKSEMIKRIEKFFNERPSNIYNYKQVSRGIDAKTEPEKCEVARILQQMCSDKFLCEPDPGRYRRNPKKDLREGTFQRKGHGGHFIIPEGGGEPIAVKEEDSLHALTGDKVEYVLLTKRRRHDLEGRVSGIKERAEHTFVGVLEVKKHYAFLVTNNRVLDCDIYIPLDKLHGALDGDKVVTRITSWEPWENNPVGEVVDKLGTPGENNTEMHAILAEFGLPYRYPQKVEEAADKISDELPADEIARREDFRGVTTFTIDPKDAKDFDDALSIRRLDNGNTEVGVHIADVSYYVKPDSIIDKEAYQRATSVYLVDRTIPMLPERLCNELCSLRPDEEKFCFSAIFEMNDDADIVSSRIKRCVIRSDRRFAYEEVQEILEKGEGEYVTELSKLNDLAHKLRKRRFSHGSIDFDRCEVRFDIDENGKPVSVYFKESKDANKLIEEFMLLANRTVAEAIGKVPKGKAKKSFVYRVHDLPDTEKMNDVSKFVRRLGYTLKTDGTRNQLTESINSMLHKAKEKPEENLISTITIRAMAKAVYTTKNIGHYGLAFAYYTHFTSPIRRYPDVMVHRLLERYLAGGRSVNQKKLEEICQHSSDMEMTAANAERASIKYKQAEFLGDRLGMEYDGTISGINKFGIYVEIDENKCEGMIPFRDFDDDFYEFDEKNYCARGRSTHKIYRLGDPMKIRIARVNMEKRQVDFALIEKR</sequence>
<dbReference type="EC" id="3.1.13.1" evidence="7"/>
<dbReference type="Pfam" id="PF00575">
    <property type="entry name" value="S1"/>
    <property type="match status" value="1"/>
</dbReference>
<dbReference type="CDD" id="cd04471">
    <property type="entry name" value="S1_RNase_R"/>
    <property type="match status" value="1"/>
</dbReference>
<evidence type="ECO:0000256" key="4">
    <source>
        <dbReference type="ARBA" id="ARBA00022801"/>
    </source>
</evidence>
<evidence type="ECO:0000313" key="10">
    <source>
        <dbReference type="Proteomes" id="UP000823636"/>
    </source>
</evidence>
<keyword evidence="5 7" id="KW-0269">Exonuclease</keyword>
<dbReference type="InterPro" id="IPR012340">
    <property type="entry name" value="NA-bd_OB-fold"/>
</dbReference>
<comment type="caution">
    <text evidence="9">The sequence shown here is derived from an EMBL/GenBank/DDBJ whole genome shotgun (WGS) entry which is preliminary data.</text>
</comment>
<dbReference type="SMART" id="SM00316">
    <property type="entry name" value="S1"/>
    <property type="match status" value="1"/>
</dbReference>
<evidence type="ECO:0000256" key="3">
    <source>
        <dbReference type="ARBA" id="ARBA00022722"/>
    </source>
</evidence>
<keyword evidence="2 7" id="KW-0963">Cytoplasm</keyword>
<dbReference type="InterPro" id="IPR011805">
    <property type="entry name" value="RNase_R"/>
</dbReference>
<dbReference type="HAMAP" id="MF_01895">
    <property type="entry name" value="RNase_R"/>
    <property type="match status" value="1"/>
</dbReference>
<reference evidence="9" key="2">
    <citation type="journal article" date="2021" name="PeerJ">
        <title>Extensive microbial diversity within the chicken gut microbiome revealed by metagenomics and culture.</title>
        <authorList>
            <person name="Gilroy R."/>
            <person name="Ravi A."/>
            <person name="Getino M."/>
            <person name="Pursley I."/>
            <person name="Horton D.L."/>
            <person name="Alikhan N.F."/>
            <person name="Baker D."/>
            <person name="Gharbi K."/>
            <person name="Hall N."/>
            <person name="Watson M."/>
            <person name="Adriaenssens E.M."/>
            <person name="Foster-Nyarko E."/>
            <person name="Jarju S."/>
            <person name="Secka A."/>
            <person name="Antonio M."/>
            <person name="Oren A."/>
            <person name="Chaudhuri R.R."/>
            <person name="La Ragione R."/>
            <person name="Hildebrand F."/>
            <person name="Pallen M.J."/>
        </authorList>
    </citation>
    <scope>NUCLEOTIDE SEQUENCE</scope>
    <source>
        <strain evidence="9">G3-4614</strain>
    </source>
</reference>
<dbReference type="InterPro" id="IPR022966">
    <property type="entry name" value="RNase_II/R_CS"/>
</dbReference>
<dbReference type="EMBL" id="JADIMW010000084">
    <property type="protein sequence ID" value="MBO8438870.1"/>
    <property type="molecule type" value="Genomic_DNA"/>
</dbReference>
<dbReference type="PROSITE" id="PS01175">
    <property type="entry name" value="RIBONUCLEASE_II"/>
    <property type="match status" value="1"/>
</dbReference>
<feature type="domain" description="S1 motif" evidence="8">
    <location>
        <begin position="632"/>
        <end position="713"/>
    </location>
</feature>
<keyword evidence="4 7" id="KW-0378">Hydrolase</keyword>
<dbReference type="Pfam" id="PF00773">
    <property type="entry name" value="RNB"/>
    <property type="match status" value="1"/>
</dbReference>
<comment type="subcellular location">
    <subcellularLocation>
        <location evidence="7">Cytoplasm</location>
    </subcellularLocation>
</comment>
<organism evidence="9 10">
    <name type="scientific">Candidatus Caccoplasma merdipullorum</name>
    <dbReference type="NCBI Taxonomy" id="2840718"/>
    <lineage>
        <taxon>Bacteria</taxon>
        <taxon>Pseudomonadati</taxon>
        <taxon>Bacteroidota</taxon>
        <taxon>Bacteroidia</taxon>
        <taxon>Bacteroidales</taxon>
        <taxon>Bacteroidaceae</taxon>
        <taxon>Bacteroidaceae incertae sedis</taxon>
        <taxon>Candidatus Caccoplasma</taxon>
    </lineage>
</organism>
<dbReference type="SMART" id="SM00955">
    <property type="entry name" value="RNB"/>
    <property type="match status" value="1"/>
</dbReference>
<keyword evidence="6 7" id="KW-0694">RNA-binding</keyword>
<dbReference type="SUPFAM" id="SSF50249">
    <property type="entry name" value="Nucleic acid-binding proteins"/>
    <property type="match status" value="4"/>
</dbReference>
<dbReference type="InterPro" id="IPR050180">
    <property type="entry name" value="RNR_Ribonuclease"/>
</dbReference>
<name>A0A9D9E5I1_9BACT</name>
<accession>A0A9D9E5I1</accession>
<dbReference type="GO" id="GO:0006402">
    <property type="term" value="P:mRNA catabolic process"/>
    <property type="evidence" value="ECO:0007669"/>
    <property type="project" value="TreeGrafter"/>
</dbReference>
<comment type="function">
    <text evidence="7">3'-5' exoribonuclease that releases 5'-nucleoside monophosphates and is involved in maturation of structured RNAs.</text>
</comment>
<dbReference type="GO" id="GO:0008859">
    <property type="term" value="F:exoribonuclease II activity"/>
    <property type="evidence" value="ECO:0007669"/>
    <property type="project" value="UniProtKB-UniRule"/>
</dbReference>
<evidence type="ECO:0000256" key="2">
    <source>
        <dbReference type="ARBA" id="ARBA00022490"/>
    </source>
</evidence>
<dbReference type="InterPro" id="IPR001900">
    <property type="entry name" value="RNase_II/R"/>
</dbReference>
<evidence type="ECO:0000256" key="1">
    <source>
        <dbReference type="ARBA" id="ARBA00001849"/>
    </source>
</evidence>
<dbReference type="PROSITE" id="PS50126">
    <property type="entry name" value="S1"/>
    <property type="match status" value="1"/>
</dbReference>